<evidence type="ECO:0000313" key="5">
    <source>
        <dbReference type="EMBL" id="ESR23180.1"/>
    </source>
</evidence>
<dbReference type="GO" id="GO:0016740">
    <property type="term" value="F:transferase activity"/>
    <property type="evidence" value="ECO:0007669"/>
    <property type="project" value="UniProtKB-KW"/>
</dbReference>
<dbReference type="Pfam" id="PF00043">
    <property type="entry name" value="GST_C"/>
    <property type="match status" value="1"/>
</dbReference>
<proteinExistence type="inferred from homology"/>
<evidence type="ECO:0000256" key="2">
    <source>
        <dbReference type="ARBA" id="ARBA00022679"/>
    </source>
</evidence>
<comment type="caution">
    <text evidence="5">The sequence shown here is derived from an EMBL/GenBank/DDBJ whole genome shotgun (WGS) entry which is preliminary data.</text>
</comment>
<dbReference type="eggNOG" id="COG0625">
    <property type="taxonomic scope" value="Bacteria"/>
</dbReference>
<dbReference type="SUPFAM" id="SSF47616">
    <property type="entry name" value="GST C-terminal domain-like"/>
    <property type="match status" value="1"/>
</dbReference>
<gene>
    <name evidence="5" type="ORF">N177_3248</name>
</gene>
<dbReference type="RefSeq" id="WP_023433367.1">
    <property type="nucleotide sequence ID" value="NZ_AWXZ01000039.1"/>
</dbReference>
<organism evidence="5 6">
    <name type="scientific">Lutibaculum baratangense AMV1</name>
    <dbReference type="NCBI Taxonomy" id="631454"/>
    <lineage>
        <taxon>Bacteria</taxon>
        <taxon>Pseudomonadati</taxon>
        <taxon>Pseudomonadota</taxon>
        <taxon>Alphaproteobacteria</taxon>
        <taxon>Hyphomicrobiales</taxon>
        <taxon>Tepidamorphaceae</taxon>
        <taxon>Lutibaculum</taxon>
    </lineage>
</organism>
<dbReference type="SFLD" id="SFLDG01150">
    <property type="entry name" value="Main.1:_Beta-like"/>
    <property type="match status" value="1"/>
</dbReference>
<keyword evidence="6" id="KW-1185">Reference proteome</keyword>
<evidence type="ECO:0000313" key="6">
    <source>
        <dbReference type="Proteomes" id="UP000017819"/>
    </source>
</evidence>
<evidence type="ECO:0000259" key="4">
    <source>
        <dbReference type="PROSITE" id="PS50405"/>
    </source>
</evidence>
<protein>
    <submittedName>
        <fullName evidence="5">Putative glutathione S-transferase-like protein</fullName>
    </submittedName>
</protein>
<name>V4RIS9_9HYPH</name>
<dbReference type="InterPro" id="IPR036249">
    <property type="entry name" value="Thioredoxin-like_sf"/>
</dbReference>
<dbReference type="SFLD" id="SFLDS00019">
    <property type="entry name" value="Glutathione_Transferase_(cytos"/>
    <property type="match status" value="1"/>
</dbReference>
<dbReference type="EMBL" id="AWXZ01000039">
    <property type="protein sequence ID" value="ESR23180.1"/>
    <property type="molecule type" value="Genomic_DNA"/>
</dbReference>
<dbReference type="PROSITE" id="PS50404">
    <property type="entry name" value="GST_NTER"/>
    <property type="match status" value="1"/>
</dbReference>
<accession>V4RIS9</accession>
<dbReference type="SFLD" id="SFLDG00358">
    <property type="entry name" value="Main_(cytGST)"/>
    <property type="match status" value="1"/>
</dbReference>
<dbReference type="InterPro" id="IPR004046">
    <property type="entry name" value="GST_C"/>
</dbReference>
<dbReference type="AlphaFoldDB" id="V4RIS9"/>
<dbReference type="InterPro" id="IPR010987">
    <property type="entry name" value="Glutathione-S-Trfase_C-like"/>
</dbReference>
<dbReference type="Gene3D" id="1.20.1050.10">
    <property type="match status" value="1"/>
</dbReference>
<dbReference type="Proteomes" id="UP000017819">
    <property type="component" value="Unassembled WGS sequence"/>
</dbReference>
<dbReference type="OrthoDB" id="9810080at2"/>
<dbReference type="InterPro" id="IPR036282">
    <property type="entry name" value="Glutathione-S-Trfase_C_sf"/>
</dbReference>
<feature type="domain" description="GST N-terminal" evidence="3">
    <location>
        <begin position="1"/>
        <end position="81"/>
    </location>
</feature>
<keyword evidence="2 5" id="KW-0808">Transferase</keyword>
<sequence length="206" mass="23128">MIEVWGRVTSINVQKVMWTAAELGLEWRRHDVGGAWGGTTEPSFVAMNPNRLVPVLRDGDTLVWESHACVRYLAATYGSDALWPSEPGARAAADMWMEWASTTLIPALGPTFIQLVRTKPEARDLSLLQASMKRTAEAFAMLDAHLRDRDFVAGDRLTMGDVPVGCATYRYLNLNIERPELPDLARWYRTLCARPAFRTHVMVPLV</sequence>
<dbReference type="SUPFAM" id="SSF52833">
    <property type="entry name" value="Thioredoxin-like"/>
    <property type="match status" value="1"/>
</dbReference>
<dbReference type="InterPro" id="IPR040079">
    <property type="entry name" value="Glutathione_S-Trfase"/>
</dbReference>
<dbReference type="CDD" id="cd03047">
    <property type="entry name" value="GST_N_2"/>
    <property type="match status" value="1"/>
</dbReference>
<dbReference type="PANTHER" id="PTHR44051:SF19">
    <property type="entry name" value="DISULFIDE-BOND OXIDOREDUCTASE YFCG"/>
    <property type="match status" value="1"/>
</dbReference>
<feature type="domain" description="GST C-terminal" evidence="4">
    <location>
        <begin position="86"/>
        <end position="206"/>
    </location>
</feature>
<evidence type="ECO:0000259" key="3">
    <source>
        <dbReference type="PROSITE" id="PS50404"/>
    </source>
</evidence>
<dbReference type="PROSITE" id="PS50405">
    <property type="entry name" value="GST_CTER"/>
    <property type="match status" value="1"/>
</dbReference>
<comment type="similarity">
    <text evidence="1">Belongs to the GST superfamily.</text>
</comment>
<dbReference type="InterPro" id="IPR004045">
    <property type="entry name" value="Glutathione_S-Trfase_N"/>
</dbReference>
<reference evidence="5 6" key="1">
    <citation type="journal article" date="2014" name="Genome Announc.">
        <title>Draft Genome Sequence of Lutibaculum baratangense Strain AMV1T, Isolated from a Mud Volcano in Andamans, India.</title>
        <authorList>
            <person name="Singh A."/>
            <person name="Sreenivas A."/>
            <person name="Sathyanarayana Reddy G."/>
            <person name="Pinnaka A.K."/>
            <person name="Shivaji S."/>
        </authorList>
    </citation>
    <scope>NUCLEOTIDE SEQUENCE [LARGE SCALE GENOMIC DNA]</scope>
    <source>
        <strain evidence="5 6">AMV1</strain>
    </source>
</reference>
<dbReference type="FunFam" id="3.40.30.10:FF:000039">
    <property type="entry name" value="Glutathione S-transferase domain"/>
    <property type="match status" value="1"/>
</dbReference>
<dbReference type="Pfam" id="PF13409">
    <property type="entry name" value="GST_N_2"/>
    <property type="match status" value="1"/>
</dbReference>
<dbReference type="Gene3D" id="3.40.30.10">
    <property type="entry name" value="Glutaredoxin"/>
    <property type="match status" value="1"/>
</dbReference>
<dbReference type="STRING" id="631454.N177_3248"/>
<dbReference type="PANTHER" id="PTHR44051">
    <property type="entry name" value="GLUTATHIONE S-TRANSFERASE-RELATED"/>
    <property type="match status" value="1"/>
</dbReference>
<evidence type="ECO:0000256" key="1">
    <source>
        <dbReference type="ARBA" id="ARBA00007409"/>
    </source>
</evidence>